<feature type="compositionally biased region" description="Basic and acidic residues" evidence="5">
    <location>
        <begin position="12"/>
        <end position="22"/>
    </location>
</feature>
<reference evidence="7 8" key="1">
    <citation type="submission" date="2018-08" db="EMBL/GenBank/DDBJ databases">
        <title>Bacillus jemisoniae sp. nov., Bacillus chryseoplanitiae sp. nov., Bacillus resnikiae sp. nov., and Bacillus frankliniae sp. nov., isolated from Viking spacecraft and associated surfaces.</title>
        <authorList>
            <person name="Seuylemezian A."/>
            <person name="Vaishampayan P."/>
        </authorList>
    </citation>
    <scope>NUCLEOTIDE SEQUENCE [LARGE SCALE GENOMIC DNA]</scope>
    <source>
        <strain evidence="7 8">MA001</strain>
    </source>
</reference>
<evidence type="ECO:0000256" key="1">
    <source>
        <dbReference type="ARBA" id="ARBA00004141"/>
    </source>
</evidence>
<keyword evidence="6" id="KW-0812">Transmembrane</keyword>
<evidence type="ECO:0000256" key="2">
    <source>
        <dbReference type="ARBA" id="ARBA00005278"/>
    </source>
</evidence>
<feature type="region of interest" description="Disordered" evidence="5">
    <location>
        <begin position="511"/>
        <end position="545"/>
    </location>
</feature>
<dbReference type="RefSeq" id="WP_119117242.1">
    <property type="nucleotide sequence ID" value="NZ_QWVS01000018.1"/>
</dbReference>
<dbReference type="InterPro" id="IPR004995">
    <property type="entry name" value="Spore_Ger"/>
</dbReference>
<dbReference type="EMBL" id="QWVS01000018">
    <property type="protein sequence ID" value="RID85346.1"/>
    <property type="molecule type" value="Genomic_DNA"/>
</dbReference>
<evidence type="ECO:0000256" key="5">
    <source>
        <dbReference type="SAM" id="MobiDB-lite"/>
    </source>
</evidence>
<feature type="region of interest" description="Disordered" evidence="5">
    <location>
        <begin position="1"/>
        <end position="28"/>
    </location>
</feature>
<accession>A0A398BCC1</accession>
<dbReference type="GO" id="GO:0009847">
    <property type="term" value="P:spore germination"/>
    <property type="evidence" value="ECO:0007669"/>
    <property type="project" value="UniProtKB-UniRule"/>
</dbReference>
<dbReference type="PANTHER" id="PTHR22550">
    <property type="entry name" value="SPORE GERMINATION PROTEIN"/>
    <property type="match status" value="1"/>
</dbReference>
<organism evidence="7 8">
    <name type="scientific">Peribacillus asahii</name>
    <dbReference type="NCBI Taxonomy" id="228899"/>
    <lineage>
        <taxon>Bacteria</taxon>
        <taxon>Bacillati</taxon>
        <taxon>Bacillota</taxon>
        <taxon>Bacilli</taxon>
        <taxon>Bacillales</taxon>
        <taxon>Bacillaceae</taxon>
        <taxon>Peribacillus</taxon>
    </lineage>
</organism>
<dbReference type="AlphaFoldDB" id="A0A398BCC1"/>
<comment type="subcellular location">
    <subcellularLocation>
        <location evidence="4">Cell membrane</location>
    </subcellularLocation>
    <subcellularLocation>
        <location evidence="1">Membrane</location>
        <topology evidence="1">Multi-pass membrane protein</topology>
    </subcellularLocation>
</comment>
<name>A0A398BCC1_9BACI</name>
<keyword evidence="6" id="KW-1133">Transmembrane helix</keyword>
<dbReference type="Proteomes" id="UP000266016">
    <property type="component" value="Unassembled WGS sequence"/>
</dbReference>
<dbReference type="PANTHER" id="PTHR22550:SF5">
    <property type="entry name" value="LEUCINE ZIPPER PROTEIN 4"/>
    <property type="match status" value="1"/>
</dbReference>
<dbReference type="PIRSF" id="PIRSF005690">
    <property type="entry name" value="GerBA"/>
    <property type="match status" value="1"/>
</dbReference>
<sequence length="545" mass="60445">MPSFFKQRKKKTNSEDHKESGRDQPNNRSLEFIHDSISINLDMIKQKTGNSSDIVIRTLNISLHSEIKTAVVYVEGIVDSISINDFLIESMMKNHALQEKLTRENALEVISNNIVALGSIKLVSNWEQLLLSLMAGETLILVDGTNEALSVGTQGGETRSIEEPSTQVAVRGSRSGFTESIRTNTALVRRIIKNPDLWLESMKIGKATQTDVVIMYINGIANEKIVEEVRQRLKRINIDGILESGYIEQLIEDQTMTTFPTLYHTERPDMVAGNLLEGRIAIFVDGTPFVLIAPTIFIQFFQAAEDYYARFDIATALRLLRVIIFFISIIGPSAYIAATTFHQEMLPTQLLIAISAQREAVPFPAFVEAMIMEVTFEILREAGIRMPRAIGAAVSIVGALVIGQAAVQAGIVSPAMVIVVAITAIASFATPSFAIAISARLIRFLFMITAATFGFYGIILAFIMLTVHLCDLRSFGVPYMSPFAPFSPKNAGDTVVRLPWWALKQRPPFISNENNIRQGKDQKPHPPTNRGMVNSHTRKSDQNES</sequence>
<feature type="compositionally biased region" description="Basic residues" evidence="5">
    <location>
        <begin position="1"/>
        <end position="11"/>
    </location>
</feature>
<protein>
    <submittedName>
        <fullName evidence="7">Spore germination protein</fullName>
    </submittedName>
</protein>
<dbReference type="InterPro" id="IPR050768">
    <property type="entry name" value="UPF0353/GerABKA_families"/>
</dbReference>
<keyword evidence="8" id="KW-1185">Reference proteome</keyword>
<feature type="transmembrane region" description="Helical" evidence="6">
    <location>
        <begin position="417"/>
        <end position="437"/>
    </location>
</feature>
<dbReference type="Pfam" id="PF03323">
    <property type="entry name" value="GerA"/>
    <property type="match status" value="1"/>
</dbReference>
<feature type="transmembrane region" description="Helical" evidence="6">
    <location>
        <begin position="444"/>
        <end position="465"/>
    </location>
</feature>
<evidence type="ECO:0000256" key="3">
    <source>
        <dbReference type="ARBA" id="ARBA00023136"/>
    </source>
</evidence>
<proteinExistence type="inferred from homology"/>
<evidence type="ECO:0000313" key="7">
    <source>
        <dbReference type="EMBL" id="RID85346.1"/>
    </source>
</evidence>
<evidence type="ECO:0000256" key="4">
    <source>
        <dbReference type="PIRNR" id="PIRNR005690"/>
    </source>
</evidence>
<evidence type="ECO:0000256" key="6">
    <source>
        <dbReference type="SAM" id="Phobius"/>
    </source>
</evidence>
<feature type="transmembrane region" description="Helical" evidence="6">
    <location>
        <begin position="391"/>
        <end position="411"/>
    </location>
</feature>
<evidence type="ECO:0000313" key="8">
    <source>
        <dbReference type="Proteomes" id="UP000266016"/>
    </source>
</evidence>
<comment type="caution">
    <text evidence="7">The sequence shown here is derived from an EMBL/GenBank/DDBJ whole genome shotgun (WGS) entry which is preliminary data.</text>
</comment>
<gene>
    <name evidence="7" type="ORF">D1953_11030</name>
</gene>
<keyword evidence="3 4" id="KW-0472">Membrane</keyword>
<dbReference type="GO" id="GO:0005886">
    <property type="term" value="C:plasma membrane"/>
    <property type="evidence" value="ECO:0007669"/>
    <property type="project" value="UniProtKB-SubCell"/>
</dbReference>
<feature type="transmembrane region" description="Helical" evidence="6">
    <location>
        <begin position="319"/>
        <end position="341"/>
    </location>
</feature>
<comment type="similarity">
    <text evidence="2 4">Belongs to the GerABKA family.</text>
</comment>